<dbReference type="InParanoid" id="A0A1S0U9I2"/>
<dbReference type="KEGG" id="loa:LOAG_02051"/>
<accession>A0A1S0U9I2</accession>
<dbReference type="AlphaFoldDB" id="A0A1S0U9I2"/>
<dbReference type="GeneID" id="9939432"/>
<dbReference type="RefSeq" id="XP_003137637.1">
    <property type="nucleotide sequence ID" value="XM_003137589.1"/>
</dbReference>
<sequence>MDPLVSYLGPSFGTTDSSIQTAKCQMEYRGPNKNQWKQWLPLRDIVPVGGEGKGWEGGGGVSACYRSFPDSSSWSICGREAYDMASAILCPFTAVVSNRSRKGWKALFYGFGSHTSLCVYSCHSHDVVIPNKIWLGKRYCKNKDEWHSYWPSSDIPHA</sequence>
<dbReference type="CTD" id="9939432"/>
<proteinExistence type="predicted"/>
<organism evidence="1">
    <name type="scientific">Loa loa</name>
    <name type="common">Eye worm</name>
    <name type="synonym">Filaria loa</name>
    <dbReference type="NCBI Taxonomy" id="7209"/>
    <lineage>
        <taxon>Eukaryota</taxon>
        <taxon>Metazoa</taxon>
        <taxon>Ecdysozoa</taxon>
        <taxon>Nematoda</taxon>
        <taxon>Chromadorea</taxon>
        <taxon>Rhabditida</taxon>
        <taxon>Spirurina</taxon>
        <taxon>Spiruromorpha</taxon>
        <taxon>Filarioidea</taxon>
        <taxon>Onchocercidae</taxon>
        <taxon>Loa</taxon>
    </lineage>
</organism>
<gene>
    <name evidence="1" type="ORF">LOAG_02051</name>
</gene>
<protein>
    <submittedName>
        <fullName evidence="1">Uncharacterized protein</fullName>
    </submittedName>
</protein>
<dbReference type="EMBL" id="JH712214">
    <property type="protein sequence ID" value="EFO26434.1"/>
    <property type="molecule type" value="Genomic_DNA"/>
</dbReference>
<evidence type="ECO:0000313" key="1">
    <source>
        <dbReference type="EMBL" id="EFO26434.1"/>
    </source>
</evidence>
<name>A0A1S0U9I2_LOALO</name>
<reference evidence="1" key="1">
    <citation type="submission" date="2012-04" db="EMBL/GenBank/DDBJ databases">
        <title>The Genome Sequence of Loa loa.</title>
        <authorList>
            <consortium name="The Broad Institute Genome Sequencing Platform"/>
            <consortium name="Broad Institute Genome Sequencing Center for Infectious Disease"/>
            <person name="Nutman T.B."/>
            <person name="Fink D.L."/>
            <person name="Russ C."/>
            <person name="Young S."/>
            <person name="Zeng Q."/>
            <person name="Gargeya S."/>
            <person name="Alvarado L."/>
            <person name="Berlin A."/>
            <person name="Chapman S.B."/>
            <person name="Chen Z."/>
            <person name="Freedman E."/>
            <person name="Gellesch M."/>
            <person name="Goldberg J."/>
            <person name="Griggs A."/>
            <person name="Gujja S."/>
            <person name="Heilman E.R."/>
            <person name="Heiman D."/>
            <person name="Howarth C."/>
            <person name="Mehta T."/>
            <person name="Neiman D."/>
            <person name="Pearson M."/>
            <person name="Roberts A."/>
            <person name="Saif S."/>
            <person name="Shea T."/>
            <person name="Shenoy N."/>
            <person name="Sisk P."/>
            <person name="Stolte C."/>
            <person name="Sykes S."/>
            <person name="White J."/>
            <person name="Yandava C."/>
            <person name="Haas B."/>
            <person name="Henn M.R."/>
            <person name="Nusbaum C."/>
            <person name="Birren B."/>
        </authorList>
    </citation>
    <scope>NUCLEOTIDE SEQUENCE [LARGE SCALE GENOMIC DNA]</scope>
</reference>